<organism evidence="2 3">
    <name type="scientific">Anoxybacteroides voinovskiense</name>
    <dbReference type="NCBI Taxonomy" id="230470"/>
    <lineage>
        <taxon>Bacteria</taxon>
        <taxon>Bacillati</taxon>
        <taxon>Bacillota</taxon>
        <taxon>Bacilli</taxon>
        <taxon>Bacillales</taxon>
        <taxon>Anoxybacillaceae</taxon>
        <taxon>Anoxybacteroides</taxon>
    </lineage>
</organism>
<dbReference type="AlphaFoldDB" id="A0A840DS23"/>
<feature type="region of interest" description="Disordered" evidence="1">
    <location>
        <begin position="129"/>
        <end position="217"/>
    </location>
</feature>
<protein>
    <submittedName>
        <fullName evidence="2">Uncharacterized protein</fullName>
    </submittedName>
</protein>
<evidence type="ECO:0000313" key="3">
    <source>
        <dbReference type="Proteomes" id="UP000559598"/>
    </source>
</evidence>
<evidence type="ECO:0000313" key="2">
    <source>
        <dbReference type="EMBL" id="MBB4074473.1"/>
    </source>
</evidence>
<name>A0A840DS23_9BACL</name>
<keyword evidence="3" id="KW-1185">Reference proteome</keyword>
<accession>A0A840DS23</accession>
<feature type="compositionally biased region" description="Polar residues" evidence="1">
    <location>
        <begin position="156"/>
        <end position="166"/>
    </location>
</feature>
<reference evidence="2 3" key="1">
    <citation type="submission" date="2020-08" db="EMBL/GenBank/DDBJ databases">
        <title>Genomic Encyclopedia of Type Strains, Phase IV (KMG-IV): sequencing the most valuable type-strain genomes for metagenomic binning, comparative biology and taxonomic classification.</title>
        <authorList>
            <person name="Goeker M."/>
        </authorList>
    </citation>
    <scope>NUCLEOTIDE SEQUENCE [LARGE SCALE GENOMIC DNA]</scope>
    <source>
        <strain evidence="2 3">DSM 17075</strain>
    </source>
</reference>
<dbReference type="Proteomes" id="UP000559598">
    <property type="component" value="Unassembled WGS sequence"/>
</dbReference>
<dbReference type="RefSeq" id="WP_183184798.1">
    <property type="nucleotide sequence ID" value="NZ_BMNP01000033.1"/>
</dbReference>
<feature type="compositionally biased region" description="Basic and acidic residues" evidence="1">
    <location>
        <begin position="145"/>
        <end position="155"/>
    </location>
</feature>
<comment type="caution">
    <text evidence="2">The sequence shown here is derived from an EMBL/GenBank/DDBJ whole genome shotgun (WGS) entry which is preliminary data.</text>
</comment>
<evidence type="ECO:0000256" key="1">
    <source>
        <dbReference type="SAM" id="MobiDB-lite"/>
    </source>
</evidence>
<gene>
    <name evidence="2" type="ORF">GGR02_002240</name>
</gene>
<sequence length="265" mass="30871">MYISSQLACQIGLNESIVLCDLYQLLQETGGEWVVMTYEEWQKRLPFWSVSTLRRVVYRLERLGYIESGNFNRNKIDQTKSYRLNHEELQKQHIEVERHLQTEKELLVSHPNIVLNNQLENLNQLSNATEQPGQMSVAKRSANNDGRKNDQRNDKQTNGYRSQTAGQHDHIGSQREWIGDQEEEDACNEAAGQYDKPDGQREPVHKQHGKGDNEREIAAPYDKCRNEQATSEANARAKYLLCNDFNKEKEEKEREKKNILSFFLS</sequence>
<feature type="compositionally biased region" description="Basic and acidic residues" evidence="1">
    <location>
        <begin position="195"/>
        <end position="217"/>
    </location>
</feature>
<dbReference type="EMBL" id="JACIDE010000015">
    <property type="protein sequence ID" value="MBB4074473.1"/>
    <property type="molecule type" value="Genomic_DNA"/>
</dbReference>
<proteinExistence type="predicted"/>